<feature type="compositionally biased region" description="Gly residues" evidence="5">
    <location>
        <begin position="151"/>
        <end position="164"/>
    </location>
</feature>
<evidence type="ECO:0000256" key="4">
    <source>
        <dbReference type="RuleBase" id="RU003495"/>
    </source>
</evidence>
<feature type="domain" description="RlpA-like protein double-psi beta-barrel" evidence="6">
    <location>
        <begin position="189"/>
        <end position="275"/>
    </location>
</feature>
<dbReference type="Pfam" id="PF03330">
    <property type="entry name" value="DPBB_1"/>
    <property type="match status" value="1"/>
</dbReference>
<dbReference type="GO" id="GO:0071555">
    <property type="term" value="P:cell wall organization"/>
    <property type="evidence" value="ECO:0007669"/>
    <property type="project" value="UniProtKB-KW"/>
</dbReference>
<keyword evidence="7" id="KW-0449">Lipoprotein</keyword>
<dbReference type="Proteomes" id="UP000234382">
    <property type="component" value="Unassembled WGS sequence"/>
</dbReference>
<evidence type="ECO:0000256" key="2">
    <source>
        <dbReference type="ARBA" id="ARBA00023316"/>
    </source>
</evidence>
<proteinExistence type="inferred from homology"/>
<evidence type="ECO:0000256" key="5">
    <source>
        <dbReference type="SAM" id="MobiDB-lite"/>
    </source>
</evidence>
<dbReference type="Gene3D" id="2.40.40.10">
    <property type="entry name" value="RlpA-like domain"/>
    <property type="match status" value="1"/>
</dbReference>
<dbReference type="CDD" id="cd22268">
    <property type="entry name" value="DPBB_RlpA-like"/>
    <property type="match status" value="1"/>
</dbReference>
<dbReference type="NCBIfam" id="TIGR00413">
    <property type="entry name" value="rlpA"/>
    <property type="match status" value="1"/>
</dbReference>
<comment type="similarity">
    <text evidence="3 4">Belongs to the RlpA family.</text>
</comment>
<dbReference type="InterPro" id="IPR036908">
    <property type="entry name" value="RlpA-like_sf"/>
</dbReference>
<dbReference type="PANTHER" id="PTHR34183:SF8">
    <property type="entry name" value="ENDOLYTIC PEPTIDOGLYCAN TRANSGLYCOSYLASE RLPA-RELATED"/>
    <property type="match status" value="1"/>
</dbReference>
<feature type="region of interest" description="Disordered" evidence="5">
    <location>
        <begin position="1"/>
        <end position="20"/>
    </location>
</feature>
<accession>A0A2H1I319</accession>
<dbReference type="GO" id="GO:0008932">
    <property type="term" value="F:lytic endotransglycosylase activity"/>
    <property type="evidence" value="ECO:0007669"/>
    <property type="project" value="UniProtKB-UniRule"/>
</dbReference>
<keyword evidence="8" id="KW-1185">Reference proteome</keyword>
<dbReference type="InterPro" id="IPR012997">
    <property type="entry name" value="RplA"/>
</dbReference>
<sequence length="278" mass="28253">MMTRNTTVGRHSAPSTKKTGSIFSALTAKKKTGRHGPIDRQNTAGGVLAAVRTRPVLSAFIVPTAATAAVVASSLAMVPNDSSSGGQVVAEAPAEAPAVAVSEPTKAADEFLAKAKKQAKEKPAEVTIDTHIETPSPEPSKTADKKEEDSTGGGESSGEEGSAGGSADENDGPSNSGKSAGESGSCPMSYYGGGDGFDGRPTANGEKFDTNKLTAAHKTLPFGSKVKITNSANGKSVTVRVNDRGPYHGNRCFDLSKAAMEAVGGVGAGQINGKYEVQ</sequence>
<dbReference type="AlphaFoldDB" id="A0A2H1I319"/>
<keyword evidence="2 3" id="KW-0961">Cell wall biogenesis/degradation</keyword>
<dbReference type="InterPro" id="IPR009009">
    <property type="entry name" value="RlpA-like_DPBB"/>
</dbReference>
<reference evidence="8" key="1">
    <citation type="submission" date="2017-03" db="EMBL/GenBank/DDBJ databases">
        <authorList>
            <person name="Monnet C."/>
        </authorList>
    </citation>
    <scope>NUCLEOTIDE SEQUENCE [LARGE SCALE GENOMIC DNA]</scope>
    <source>
        <strain evidence="8">ATCC 49514</strain>
    </source>
</reference>
<dbReference type="InterPro" id="IPR034718">
    <property type="entry name" value="RlpA"/>
</dbReference>
<dbReference type="SUPFAM" id="SSF50685">
    <property type="entry name" value="Barwin-like endoglucanases"/>
    <property type="match status" value="1"/>
</dbReference>
<dbReference type="PANTHER" id="PTHR34183">
    <property type="entry name" value="ENDOLYTIC PEPTIDOGLYCAN TRANSGLYCOSYLASE RLPA"/>
    <property type="match status" value="1"/>
</dbReference>
<dbReference type="EMBL" id="FXYX01000002">
    <property type="protein sequence ID" value="SMX69512.1"/>
    <property type="molecule type" value="Genomic_DNA"/>
</dbReference>
<dbReference type="HAMAP" id="MF_02071">
    <property type="entry name" value="RlpA"/>
    <property type="match status" value="1"/>
</dbReference>
<organism evidence="7 8">
    <name type="scientific">Brevibacterium iodinum ATCC 49514</name>
    <dbReference type="NCBI Taxonomy" id="1255616"/>
    <lineage>
        <taxon>Bacteria</taxon>
        <taxon>Bacillati</taxon>
        <taxon>Actinomycetota</taxon>
        <taxon>Actinomycetes</taxon>
        <taxon>Micrococcales</taxon>
        <taxon>Brevibacteriaceae</taxon>
        <taxon>Brevibacterium</taxon>
    </lineage>
</organism>
<evidence type="ECO:0000256" key="1">
    <source>
        <dbReference type="ARBA" id="ARBA00023239"/>
    </source>
</evidence>
<gene>
    <name evidence="3" type="primary">rlpA</name>
    <name evidence="7" type="ORF">BI49514_00594</name>
</gene>
<evidence type="ECO:0000256" key="3">
    <source>
        <dbReference type="HAMAP-Rule" id="MF_02071"/>
    </source>
</evidence>
<evidence type="ECO:0000313" key="7">
    <source>
        <dbReference type="EMBL" id="SMX69512.1"/>
    </source>
</evidence>
<evidence type="ECO:0000259" key="6">
    <source>
        <dbReference type="Pfam" id="PF03330"/>
    </source>
</evidence>
<protein>
    <recommendedName>
        <fullName evidence="3">Probable endolytic peptidoglycan transglycosylase RlpA</fullName>
        <ecNumber evidence="3">4.2.2.-</ecNumber>
    </recommendedName>
</protein>
<name>A0A2H1I319_9MICO</name>
<dbReference type="GO" id="GO:0000270">
    <property type="term" value="P:peptidoglycan metabolic process"/>
    <property type="evidence" value="ECO:0007669"/>
    <property type="project" value="UniProtKB-UniRule"/>
</dbReference>
<feature type="compositionally biased region" description="Basic and acidic residues" evidence="5">
    <location>
        <begin position="115"/>
        <end position="132"/>
    </location>
</feature>
<evidence type="ECO:0000313" key="8">
    <source>
        <dbReference type="Proteomes" id="UP000234382"/>
    </source>
</evidence>
<comment type="function">
    <text evidence="3">Lytic transglycosylase with a strong preference for naked glycan strands that lack stem peptides.</text>
</comment>
<dbReference type="EC" id="4.2.2.-" evidence="3"/>
<feature type="region of interest" description="Disordered" evidence="5">
    <location>
        <begin position="115"/>
        <end position="205"/>
    </location>
</feature>
<keyword evidence="1 3" id="KW-0456">Lyase</keyword>